<evidence type="ECO:0000256" key="7">
    <source>
        <dbReference type="ARBA" id="ARBA00023295"/>
    </source>
</evidence>
<dbReference type="GO" id="GO:0008810">
    <property type="term" value="F:cellulase activity"/>
    <property type="evidence" value="ECO:0007669"/>
    <property type="project" value="UniProtKB-EC"/>
</dbReference>
<keyword evidence="6" id="KW-0119">Carbohydrate metabolism</keyword>
<dbReference type="EMBL" id="JAUIZM010000005">
    <property type="protein sequence ID" value="KAK1385243.1"/>
    <property type="molecule type" value="Genomic_DNA"/>
</dbReference>
<sequence length="125" mass="14079">MADYFTCSCEQKNDGYNISMTRGALLYIKMVNCLNARLYPQGLLNFAGSQADYILGKNPNSQIFETWHRLHGKNPNVIYGGLVGGPNKNDEFNDDWANHEQTEPTTSATAPLLGVRTFLQIEQYQ</sequence>
<comment type="catalytic activity">
    <reaction evidence="1">
        <text>Endohydrolysis of (1-&gt;4)-beta-D-glucosidic linkages in cellulose, lichenin and cereal beta-D-glucans.</text>
        <dbReference type="EC" id="3.2.1.4"/>
    </reaction>
</comment>
<organism evidence="11 13">
    <name type="scientific">Heracleum sosnowskyi</name>
    <dbReference type="NCBI Taxonomy" id="360622"/>
    <lineage>
        <taxon>Eukaryota</taxon>
        <taxon>Viridiplantae</taxon>
        <taxon>Streptophyta</taxon>
        <taxon>Embryophyta</taxon>
        <taxon>Tracheophyta</taxon>
        <taxon>Spermatophyta</taxon>
        <taxon>Magnoliopsida</taxon>
        <taxon>eudicotyledons</taxon>
        <taxon>Gunneridae</taxon>
        <taxon>Pentapetalae</taxon>
        <taxon>asterids</taxon>
        <taxon>campanulids</taxon>
        <taxon>Apiales</taxon>
        <taxon>Apiaceae</taxon>
        <taxon>Apioideae</taxon>
        <taxon>apioid superclade</taxon>
        <taxon>Tordylieae</taxon>
        <taxon>Tordyliinae</taxon>
        <taxon>Heracleum</taxon>
    </lineage>
</organism>
<evidence type="ECO:0000313" key="10">
    <source>
        <dbReference type="EMBL" id="KAK1351340.1"/>
    </source>
</evidence>
<reference evidence="11" key="2">
    <citation type="submission" date="2023-05" db="EMBL/GenBank/DDBJ databases">
        <authorList>
            <person name="Schelkunov M.I."/>
        </authorList>
    </citation>
    <scope>NUCLEOTIDE SEQUENCE</scope>
    <source>
        <strain evidence="11">Hsosn_3</strain>
        <tissue evidence="11">Leaf</tissue>
    </source>
</reference>
<dbReference type="EMBL" id="JAUIZM010000045">
    <property type="protein sequence ID" value="KAK1351340.1"/>
    <property type="molecule type" value="Genomic_DNA"/>
</dbReference>
<evidence type="ECO:0000256" key="8">
    <source>
        <dbReference type="ARBA" id="ARBA00023326"/>
    </source>
</evidence>
<dbReference type="InterPro" id="IPR012341">
    <property type="entry name" value="6hp_glycosidase-like_sf"/>
</dbReference>
<evidence type="ECO:0000256" key="6">
    <source>
        <dbReference type="ARBA" id="ARBA00023277"/>
    </source>
</evidence>
<keyword evidence="8" id="KW-0624">Polysaccharide degradation</keyword>
<dbReference type="PANTHER" id="PTHR22298">
    <property type="entry name" value="ENDO-1,4-BETA-GLUCANASE"/>
    <property type="match status" value="1"/>
</dbReference>
<evidence type="ECO:0000313" key="13">
    <source>
        <dbReference type="Proteomes" id="UP001237642"/>
    </source>
</evidence>
<evidence type="ECO:0000256" key="4">
    <source>
        <dbReference type="ARBA" id="ARBA00022801"/>
    </source>
</evidence>
<reference evidence="11" key="1">
    <citation type="submission" date="2023-02" db="EMBL/GenBank/DDBJ databases">
        <title>Genome of toxic invasive species Heracleum sosnowskyi carries increased number of genes despite the absence of recent whole-genome duplications.</title>
        <authorList>
            <person name="Schelkunov M."/>
            <person name="Shtratnikova V."/>
            <person name="Makarenko M."/>
            <person name="Klepikova A."/>
            <person name="Omelchenko D."/>
            <person name="Novikova G."/>
            <person name="Obukhova E."/>
            <person name="Bogdanov V."/>
            <person name="Penin A."/>
            <person name="Logacheva M."/>
        </authorList>
    </citation>
    <scope>NUCLEOTIDE SEQUENCE</scope>
    <source>
        <strain evidence="11">Hsosn_3</strain>
        <tissue evidence="11">Leaf</tissue>
    </source>
</reference>
<name>A0AAD8LXH6_9APIA</name>
<dbReference type="GO" id="GO:0030245">
    <property type="term" value="P:cellulose catabolic process"/>
    <property type="evidence" value="ECO:0007669"/>
    <property type="project" value="UniProtKB-KW"/>
</dbReference>
<protein>
    <recommendedName>
        <fullName evidence="3">cellulase</fullName>
        <ecNumber evidence="3">3.2.1.4</ecNumber>
    </recommendedName>
</protein>
<evidence type="ECO:0000256" key="3">
    <source>
        <dbReference type="ARBA" id="ARBA00012601"/>
    </source>
</evidence>
<feature type="domain" description="Glycoside hydrolase family 9" evidence="9">
    <location>
        <begin position="24"/>
        <end position="115"/>
    </location>
</feature>
<evidence type="ECO:0000259" key="9">
    <source>
        <dbReference type="Pfam" id="PF00759"/>
    </source>
</evidence>
<dbReference type="Pfam" id="PF00759">
    <property type="entry name" value="Glyco_hydro_9"/>
    <property type="match status" value="1"/>
</dbReference>
<dbReference type="SUPFAM" id="SSF48208">
    <property type="entry name" value="Six-hairpin glycosidases"/>
    <property type="match status" value="1"/>
</dbReference>
<comment type="caution">
    <text evidence="11">The sequence shown here is derived from an EMBL/GenBank/DDBJ whole genome shotgun (WGS) entry which is preliminary data.</text>
</comment>
<accession>A0AAD8LXH6</accession>
<evidence type="ECO:0000256" key="1">
    <source>
        <dbReference type="ARBA" id="ARBA00000966"/>
    </source>
</evidence>
<evidence type="ECO:0000313" key="11">
    <source>
        <dbReference type="EMBL" id="KAK1352756.1"/>
    </source>
</evidence>
<evidence type="ECO:0000256" key="5">
    <source>
        <dbReference type="ARBA" id="ARBA00023001"/>
    </source>
</evidence>
<dbReference type="AlphaFoldDB" id="A0AAD8LXH6"/>
<keyword evidence="13" id="KW-1185">Reference proteome</keyword>
<keyword evidence="4" id="KW-0378">Hydrolase</keyword>
<proteinExistence type="inferred from homology"/>
<evidence type="ECO:0000313" key="12">
    <source>
        <dbReference type="EMBL" id="KAK1385243.1"/>
    </source>
</evidence>
<dbReference type="EC" id="3.2.1.4" evidence="3"/>
<evidence type="ECO:0000256" key="2">
    <source>
        <dbReference type="ARBA" id="ARBA00007072"/>
    </source>
</evidence>
<dbReference type="Proteomes" id="UP001237642">
    <property type="component" value="Unassembled WGS sequence"/>
</dbReference>
<dbReference type="Gene3D" id="1.50.10.10">
    <property type="match status" value="1"/>
</dbReference>
<keyword evidence="5" id="KW-0136">Cellulose degradation</keyword>
<dbReference type="EMBL" id="JAUIZM010000015">
    <property type="protein sequence ID" value="KAK1352756.1"/>
    <property type="molecule type" value="Genomic_DNA"/>
</dbReference>
<keyword evidence="7" id="KW-0326">Glycosidase</keyword>
<dbReference type="InterPro" id="IPR008928">
    <property type="entry name" value="6-hairpin_glycosidase_sf"/>
</dbReference>
<dbReference type="InterPro" id="IPR001701">
    <property type="entry name" value="Glyco_hydro_9"/>
</dbReference>
<comment type="similarity">
    <text evidence="2">Belongs to the glycosyl hydrolase 9 (cellulase E) family.</text>
</comment>
<gene>
    <name evidence="12" type="ORF">POM88_022978</name>
    <name evidence="11" type="ORF">POM88_053187</name>
    <name evidence="10" type="ORF">POM88_054426</name>
</gene>